<dbReference type="EMBL" id="MU006705">
    <property type="protein sequence ID" value="KAF2631173.1"/>
    <property type="molecule type" value="Genomic_DNA"/>
</dbReference>
<organism evidence="1 2">
    <name type="scientific">Macroventuria anomochaeta</name>
    <dbReference type="NCBI Taxonomy" id="301207"/>
    <lineage>
        <taxon>Eukaryota</taxon>
        <taxon>Fungi</taxon>
        <taxon>Dikarya</taxon>
        <taxon>Ascomycota</taxon>
        <taxon>Pezizomycotina</taxon>
        <taxon>Dothideomycetes</taxon>
        <taxon>Pleosporomycetidae</taxon>
        <taxon>Pleosporales</taxon>
        <taxon>Pleosporineae</taxon>
        <taxon>Didymellaceae</taxon>
        <taxon>Macroventuria</taxon>
    </lineage>
</organism>
<accession>A0ACB6SAV2</accession>
<evidence type="ECO:0000313" key="2">
    <source>
        <dbReference type="Proteomes" id="UP000799754"/>
    </source>
</evidence>
<sequence>MRAEEYLIYSLVIFSTTAPAAIFSWGSKSGEQVQSGNPYKLFDKRLTEARTNKEIHADFLDTIVAPMTPWSSRMTTVSARLRRTGCLQTSRNCRGTSESKLHSWMSTIRTRRARRRLSPLELVPRSMLGVVIYGHRGWVSSCMDEAVVSHV</sequence>
<dbReference type="Proteomes" id="UP000799754">
    <property type="component" value="Unassembled WGS sequence"/>
</dbReference>
<proteinExistence type="predicted"/>
<keyword evidence="2" id="KW-1185">Reference proteome</keyword>
<reference evidence="1" key="1">
    <citation type="journal article" date="2020" name="Stud. Mycol.">
        <title>101 Dothideomycetes genomes: a test case for predicting lifestyles and emergence of pathogens.</title>
        <authorList>
            <person name="Haridas S."/>
            <person name="Albert R."/>
            <person name="Binder M."/>
            <person name="Bloem J."/>
            <person name="Labutti K."/>
            <person name="Salamov A."/>
            <person name="Andreopoulos B."/>
            <person name="Baker S."/>
            <person name="Barry K."/>
            <person name="Bills G."/>
            <person name="Bluhm B."/>
            <person name="Cannon C."/>
            <person name="Castanera R."/>
            <person name="Culley D."/>
            <person name="Daum C."/>
            <person name="Ezra D."/>
            <person name="Gonzalez J."/>
            <person name="Henrissat B."/>
            <person name="Kuo A."/>
            <person name="Liang C."/>
            <person name="Lipzen A."/>
            <person name="Lutzoni F."/>
            <person name="Magnuson J."/>
            <person name="Mondo S."/>
            <person name="Nolan M."/>
            <person name="Ohm R."/>
            <person name="Pangilinan J."/>
            <person name="Park H.-J."/>
            <person name="Ramirez L."/>
            <person name="Alfaro M."/>
            <person name="Sun H."/>
            <person name="Tritt A."/>
            <person name="Yoshinaga Y."/>
            <person name="Zwiers L.-H."/>
            <person name="Turgeon B."/>
            <person name="Goodwin S."/>
            <person name="Spatafora J."/>
            <person name="Crous P."/>
            <person name="Grigoriev I."/>
        </authorList>
    </citation>
    <scope>NUCLEOTIDE SEQUENCE</scope>
    <source>
        <strain evidence="1">CBS 525.71</strain>
    </source>
</reference>
<gene>
    <name evidence="1" type="ORF">BU25DRAFT_418790</name>
</gene>
<comment type="caution">
    <text evidence="1">The sequence shown here is derived from an EMBL/GenBank/DDBJ whole genome shotgun (WGS) entry which is preliminary data.</text>
</comment>
<protein>
    <submittedName>
        <fullName evidence="1">Uncharacterized protein</fullName>
    </submittedName>
</protein>
<evidence type="ECO:0000313" key="1">
    <source>
        <dbReference type="EMBL" id="KAF2631173.1"/>
    </source>
</evidence>
<name>A0ACB6SAV2_9PLEO</name>